<evidence type="ECO:0000256" key="7">
    <source>
        <dbReference type="ARBA" id="ARBA00023033"/>
    </source>
</evidence>
<sequence length="533" mass="60497">MVLLSLLYPWGIIPLVACIFYINRRKQRRLPPGPKPLPVVGNIRDFPPDGTPEFQHWLKHKEVYGPISSVTVLGTTLVIIHDRNAVQYLLEKTASKTSGRPEMVFANKMCGYESIVLCQGYHDKFRHCRKLLHRELGTSVKAAQFAEAQELEVDRQLVRALEQPQKWLDHFQTTSSATVLKMAYGYNIDREKPDRLVSLIDRMMTEFSLAAAPMAWMVDIIPALQYLPEGFPGAQFQRIAREWRKSIEAAAYIPYGFVQRQMAKDQYQPSYVSKLVEQCKIEGSSEGKCLNYDDEEAIIWTAASLYGAAADTTTITLSAFTLAMVLFPEVQRKAQEEIDRVIGTGRLPRVADRVNLPYVDAVVKETLRWWPIAPMGFPHTADEDIEYNDYLIPKGAYLLPAVWWFLHDPEVYANPEAFDPERFLAPRNEPDPVSDAFGYGRRICPGRFFADTGLYLSIANSLAIFNIGKSVTENGNEIAVEAKAKPGILNYVGKFQFHVTPRSQEHIDIVKRLEMELPQEEHDADALDLSVLN</sequence>
<reference evidence="11 12" key="1">
    <citation type="submission" date="2019-10" db="EMBL/GenBank/DDBJ databases">
        <authorList>
            <person name="Palmer J.M."/>
        </authorList>
    </citation>
    <scope>NUCLEOTIDE SEQUENCE [LARGE SCALE GENOMIC DNA]</scope>
    <source>
        <strain evidence="11 12">TWF694</strain>
    </source>
</reference>
<dbReference type="GO" id="GO:0005506">
    <property type="term" value="F:iron ion binding"/>
    <property type="evidence" value="ECO:0007669"/>
    <property type="project" value="InterPro"/>
</dbReference>
<comment type="similarity">
    <text evidence="2 9">Belongs to the cytochrome P450 family.</text>
</comment>
<evidence type="ECO:0000256" key="10">
    <source>
        <dbReference type="SAM" id="Phobius"/>
    </source>
</evidence>
<feature type="transmembrane region" description="Helical" evidence="10">
    <location>
        <begin position="6"/>
        <end position="22"/>
    </location>
</feature>
<keyword evidence="12" id="KW-1185">Reference proteome</keyword>
<evidence type="ECO:0000256" key="4">
    <source>
        <dbReference type="ARBA" id="ARBA00022723"/>
    </source>
</evidence>
<dbReference type="InterPro" id="IPR001128">
    <property type="entry name" value="Cyt_P450"/>
</dbReference>
<dbReference type="GO" id="GO:0020037">
    <property type="term" value="F:heme binding"/>
    <property type="evidence" value="ECO:0007669"/>
    <property type="project" value="InterPro"/>
</dbReference>
<dbReference type="PANTHER" id="PTHR46300">
    <property type="entry name" value="P450, PUTATIVE (EUROFUNG)-RELATED-RELATED"/>
    <property type="match status" value="1"/>
</dbReference>
<dbReference type="PRINTS" id="PR00463">
    <property type="entry name" value="EP450I"/>
</dbReference>
<keyword evidence="6 8" id="KW-0408">Iron</keyword>
<dbReference type="Proteomes" id="UP001365542">
    <property type="component" value="Unassembled WGS sequence"/>
</dbReference>
<dbReference type="Gene3D" id="1.10.630.10">
    <property type="entry name" value="Cytochrome P450"/>
    <property type="match status" value="1"/>
</dbReference>
<name>A0AAV9XN11_9PEZI</name>
<comment type="caution">
    <text evidence="11">The sequence shown here is derived from an EMBL/GenBank/DDBJ whole genome shotgun (WGS) entry which is preliminary data.</text>
</comment>
<keyword evidence="7 9" id="KW-0503">Monooxygenase</keyword>
<gene>
    <name evidence="11" type="ORF">TWF694_000250</name>
</gene>
<dbReference type="SUPFAM" id="SSF48264">
    <property type="entry name" value="Cytochrome P450"/>
    <property type="match status" value="1"/>
</dbReference>
<accession>A0AAV9XN11</accession>
<dbReference type="InterPro" id="IPR036396">
    <property type="entry name" value="Cyt_P450_sf"/>
</dbReference>
<evidence type="ECO:0000313" key="12">
    <source>
        <dbReference type="Proteomes" id="UP001365542"/>
    </source>
</evidence>
<organism evidence="11 12">
    <name type="scientific">Orbilia ellipsospora</name>
    <dbReference type="NCBI Taxonomy" id="2528407"/>
    <lineage>
        <taxon>Eukaryota</taxon>
        <taxon>Fungi</taxon>
        <taxon>Dikarya</taxon>
        <taxon>Ascomycota</taxon>
        <taxon>Pezizomycotina</taxon>
        <taxon>Orbiliomycetes</taxon>
        <taxon>Orbiliales</taxon>
        <taxon>Orbiliaceae</taxon>
        <taxon>Orbilia</taxon>
    </lineage>
</organism>
<feature type="binding site" description="axial binding residue" evidence="8">
    <location>
        <position position="444"/>
    </location>
    <ligand>
        <name>heme</name>
        <dbReference type="ChEBI" id="CHEBI:30413"/>
    </ligand>
    <ligandPart>
        <name>Fe</name>
        <dbReference type="ChEBI" id="CHEBI:18248"/>
    </ligandPart>
</feature>
<dbReference type="PRINTS" id="PR00385">
    <property type="entry name" value="P450"/>
</dbReference>
<dbReference type="GO" id="GO:0004497">
    <property type="term" value="F:monooxygenase activity"/>
    <property type="evidence" value="ECO:0007669"/>
    <property type="project" value="UniProtKB-KW"/>
</dbReference>
<dbReference type="Pfam" id="PF00067">
    <property type="entry name" value="p450"/>
    <property type="match status" value="1"/>
</dbReference>
<keyword evidence="5 9" id="KW-0560">Oxidoreductase</keyword>
<dbReference type="InterPro" id="IPR002401">
    <property type="entry name" value="Cyt_P450_E_grp-I"/>
</dbReference>
<evidence type="ECO:0000256" key="1">
    <source>
        <dbReference type="ARBA" id="ARBA00001971"/>
    </source>
</evidence>
<evidence type="ECO:0000256" key="2">
    <source>
        <dbReference type="ARBA" id="ARBA00010617"/>
    </source>
</evidence>
<keyword evidence="10" id="KW-1133">Transmembrane helix</keyword>
<dbReference type="PROSITE" id="PS00086">
    <property type="entry name" value="CYTOCHROME_P450"/>
    <property type="match status" value="1"/>
</dbReference>
<evidence type="ECO:0000313" key="11">
    <source>
        <dbReference type="EMBL" id="KAK6543504.1"/>
    </source>
</evidence>
<comment type="cofactor">
    <cofactor evidence="1 8">
        <name>heme</name>
        <dbReference type="ChEBI" id="CHEBI:30413"/>
    </cofactor>
</comment>
<evidence type="ECO:0000256" key="5">
    <source>
        <dbReference type="ARBA" id="ARBA00023002"/>
    </source>
</evidence>
<keyword evidence="10" id="KW-0472">Membrane</keyword>
<evidence type="ECO:0000256" key="6">
    <source>
        <dbReference type="ARBA" id="ARBA00023004"/>
    </source>
</evidence>
<evidence type="ECO:0000256" key="9">
    <source>
        <dbReference type="RuleBase" id="RU000461"/>
    </source>
</evidence>
<protein>
    <recommendedName>
        <fullName evidence="13">O-methylsterigmatocystin oxidoreductase</fullName>
    </recommendedName>
</protein>
<dbReference type="AlphaFoldDB" id="A0AAV9XN11"/>
<evidence type="ECO:0008006" key="13">
    <source>
        <dbReference type="Google" id="ProtNLM"/>
    </source>
</evidence>
<keyword evidence="3 8" id="KW-0349">Heme</keyword>
<keyword evidence="4 8" id="KW-0479">Metal-binding</keyword>
<dbReference type="EMBL" id="JAVHJO010000001">
    <property type="protein sequence ID" value="KAK6543504.1"/>
    <property type="molecule type" value="Genomic_DNA"/>
</dbReference>
<proteinExistence type="inferred from homology"/>
<dbReference type="InterPro" id="IPR050364">
    <property type="entry name" value="Cytochrome_P450_fung"/>
</dbReference>
<dbReference type="GO" id="GO:0016705">
    <property type="term" value="F:oxidoreductase activity, acting on paired donors, with incorporation or reduction of molecular oxygen"/>
    <property type="evidence" value="ECO:0007669"/>
    <property type="project" value="InterPro"/>
</dbReference>
<evidence type="ECO:0000256" key="8">
    <source>
        <dbReference type="PIRSR" id="PIRSR602401-1"/>
    </source>
</evidence>
<evidence type="ECO:0000256" key="3">
    <source>
        <dbReference type="ARBA" id="ARBA00022617"/>
    </source>
</evidence>
<dbReference type="PANTHER" id="PTHR46300:SF7">
    <property type="entry name" value="P450, PUTATIVE (EUROFUNG)-RELATED"/>
    <property type="match status" value="1"/>
</dbReference>
<dbReference type="CDD" id="cd11065">
    <property type="entry name" value="CYP64-like"/>
    <property type="match status" value="1"/>
</dbReference>
<dbReference type="InterPro" id="IPR017972">
    <property type="entry name" value="Cyt_P450_CS"/>
</dbReference>
<keyword evidence="10" id="KW-0812">Transmembrane</keyword>